<gene>
    <name evidence="1" type="ORF">LCGC14_2619120</name>
</gene>
<organism evidence="1">
    <name type="scientific">marine sediment metagenome</name>
    <dbReference type="NCBI Taxonomy" id="412755"/>
    <lineage>
        <taxon>unclassified sequences</taxon>
        <taxon>metagenomes</taxon>
        <taxon>ecological metagenomes</taxon>
    </lineage>
</organism>
<dbReference type="AlphaFoldDB" id="A0A0F9AR65"/>
<reference evidence="1" key="1">
    <citation type="journal article" date="2015" name="Nature">
        <title>Complex archaea that bridge the gap between prokaryotes and eukaryotes.</title>
        <authorList>
            <person name="Spang A."/>
            <person name="Saw J.H."/>
            <person name="Jorgensen S.L."/>
            <person name="Zaremba-Niedzwiedzka K."/>
            <person name="Martijn J."/>
            <person name="Lind A.E."/>
            <person name="van Eijk R."/>
            <person name="Schleper C."/>
            <person name="Guy L."/>
            <person name="Ettema T.J."/>
        </authorList>
    </citation>
    <scope>NUCLEOTIDE SEQUENCE</scope>
</reference>
<comment type="caution">
    <text evidence="1">The sequence shown here is derived from an EMBL/GenBank/DDBJ whole genome shotgun (WGS) entry which is preliminary data.</text>
</comment>
<feature type="non-terminal residue" evidence="1">
    <location>
        <position position="170"/>
    </location>
</feature>
<protein>
    <submittedName>
        <fullName evidence="1">Uncharacterized protein</fullName>
    </submittedName>
</protein>
<sequence length="170" mass="18567">MLMGKNLGLSGKALEDYVRKEAARDPMALRVANTKDNELNKEAVEYLRDTLYKREFSGGEGKPDDKSLFGAGFGNTASSAAQSFEELMNKLPSLKLLTGQLFIRTPIRVFEEGMRLTPAAQFLAPRFISDIRGFNGAERQLRARAESMASVAMAGAIMTLWAEGRITGGG</sequence>
<evidence type="ECO:0000313" key="1">
    <source>
        <dbReference type="EMBL" id="KKL04132.1"/>
    </source>
</evidence>
<name>A0A0F9AR65_9ZZZZ</name>
<proteinExistence type="predicted"/>
<accession>A0A0F9AR65</accession>
<dbReference type="EMBL" id="LAZR01044651">
    <property type="protein sequence ID" value="KKL04132.1"/>
    <property type="molecule type" value="Genomic_DNA"/>
</dbReference>